<keyword evidence="2" id="KW-0548">Nucleotidyltransferase</keyword>
<evidence type="ECO:0000313" key="2">
    <source>
        <dbReference type="EMBL" id="CCH73845.1"/>
    </source>
</evidence>
<accession>W6JYV3</accession>
<dbReference type="RefSeq" id="WP_048699451.1">
    <property type="nucleotide sequence ID" value="NZ_HG764815.1"/>
</dbReference>
<dbReference type="EMBL" id="CAJA01000265">
    <property type="protein sequence ID" value="CCH73845.1"/>
    <property type="molecule type" value="Genomic_DNA"/>
</dbReference>
<gene>
    <name evidence="2" type="ORF">BN11_3370007</name>
</gene>
<dbReference type="EC" id="2.7.7.6" evidence="2"/>
<protein>
    <submittedName>
        <fullName evidence="2">Putative RNA polymerase sigma-70 factor</fullName>
        <ecNumber evidence="2">2.7.7.6</ecNumber>
    </submittedName>
</protein>
<feature type="region of interest" description="Disordered" evidence="1">
    <location>
        <begin position="1"/>
        <end position="33"/>
    </location>
</feature>
<dbReference type="Proteomes" id="UP000035763">
    <property type="component" value="Unassembled WGS sequence"/>
</dbReference>
<reference evidence="2 3" key="1">
    <citation type="journal article" date="2013" name="ISME J.">
        <title>A metabolic model for members of the genus Tetrasphaera involved in enhanced biological phosphorus removal.</title>
        <authorList>
            <person name="Kristiansen R."/>
            <person name="Nguyen H.T.T."/>
            <person name="Saunders A.M."/>
            <person name="Nielsen J.L."/>
            <person name="Wimmer R."/>
            <person name="Le V.Q."/>
            <person name="McIlroy S.J."/>
            <person name="Petrovski S."/>
            <person name="Seviour R.J."/>
            <person name="Calteau A."/>
            <person name="Nielsen K.L."/>
            <person name="Nielsen P.H."/>
        </authorList>
    </citation>
    <scope>NUCLEOTIDE SEQUENCE [LARGE SCALE GENOMIC DNA]</scope>
    <source>
        <strain evidence="2 3">Ben110</strain>
    </source>
</reference>
<feature type="region of interest" description="Disordered" evidence="1">
    <location>
        <begin position="50"/>
        <end position="82"/>
    </location>
</feature>
<sequence length="280" mass="27913">MNTPELGNVPIEDDPTGMRALLSSLPDPGPMPEELSARILAALEREARYAEAGSIWDEEPPPEVPDVPERPATHPPAHGAHSTITPLVRKRPRWQPLLAAAAAAGVLAFGGGAIFRLLNTGANSNNSAVGGAQNDASAKRENVEPAAPAATAHESSAAASASSSAEGGGYAAGFRVLASGTAYSATDFAAQAGRVMSAPAPGSSTTPAGGLAVESAARACAKAIGAPESSLLVVDFGTFDDSPAVLIVAEGTTGDPQAYVVTPECSATDDTVLAGPAAVG</sequence>
<dbReference type="AlphaFoldDB" id="W6JYV3"/>
<keyword evidence="3" id="KW-1185">Reference proteome</keyword>
<name>W6JYV3_9MICO</name>
<comment type="caution">
    <text evidence="2">The sequence shown here is derived from an EMBL/GenBank/DDBJ whole genome shotgun (WGS) entry which is preliminary data.</text>
</comment>
<feature type="compositionally biased region" description="Low complexity" evidence="1">
    <location>
        <begin position="146"/>
        <end position="165"/>
    </location>
</feature>
<proteinExistence type="predicted"/>
<feature type="region of interest" description="Disordered" evidence="1">
    <location>
        <begin position="129"/>
        <end position="166"/>
    </location>
</feature>
<dbReference type="OrthoDB" id="4861979at2"/>
<dbReference type="GO" id="GO:0003899">
    <property type="term" value="F:DNA-directed RNA polymerase activity"/>
    <property type="evidence" value="ECO:0007669"/>
    <property type="project" value="UniProtKB-EC"/>
</dbReference>
<evidence type="ECO:0000313" key="3">
    <source>
        <dbReference type="Proteomes" id="UP000035763"/>
    </source>
</evidence>
<evidence type="ECO:0000256" key="1">
    <source>
        <dbReference type="SAM" id="MobiDB-lite"/>
    </source>
</evidence>
<keyword evidence="2" id="KW-0808">Transferase</keyword>
<dbReference type="STRING" id="1193182.BN11_3370007"/>
<organism evidence="2 3">
    <name type="scientific">Nostocoides australiense Ben110</name>
    <dbReference type="NCBI Taxonomy" id="1193182"/>
    <lineage>
        <taxon>Bacteria</taxon>
        <taxon>Bacillati</taxon>
        <taxon>Actinomycetota</taxon>
        <taxon>Actinomycetes</taxon>
        <taxon>Micrococcales</taxon>
        <taxon>Intrasporangiaceae</taxon>
        <taxon>Nostocoides</taxon>
    </lineage>
</organism>